<organism evidence="2 3">
    <name type="scientific">Kitasatospora cheerisanensis KCTC 2395</name>
    <dbReference type="NCBI Taxonomy" id="1348663"/>
    <lineage>
        <taxon>Bacteria</taxon>
        <taxon>Bacillati</taxon>
        <taxon>Actinomycetota</taxon>
        <taxon>Actinomycetes</taxon>
        <taxon>Kitasatosporales</taxon>
        <taxon>Streptomycetaceae</taxon>
        <taxon>Kitasatospora</taxon>
    </lineage>
</organism>
<protein>
    <submittedName>
        <fullName evidence="2">LuxR family transcriptional regulator</fullName>
    </submittedName>
</protein>
<keyword evidence="3" id="KW-1185">Reference proteome</keyword>
<dbReference type="Pfam" id="PF00196">
    <property type="entry name" value="GerE"/>
    <property type="match status" value="1"/>
</dbReference>
<dbReference type="eggNOG" id="COG2197">
    <property type="taxonomic scope" value="Bacteria"/>
</dbReference>
<name>A0A066Z147_9ACTN</name>
<dbReference type="InterPro" id="IPR000792">
    <property type="entry name" value="Tscrpt_reg_LuxR_C"/>
</dbReference>
<dbReference type="InterPro" id="IPR051797">
    <property type="entry name" value="TrmB-like"/>
</dbReference>
<dbReference type="GO" id="GO:0003677">
    <property type="term" value="F:DNA binding"/>
    <property type="evidence" value="ECO:0007669"/>
    <property type="project" value="InterPro"/>
</dbReference>
<dbReference type="OrthoDB" id="4035590at2"/>
<sequence length="330" mass="36415">MSESNGAALPSASERRLYQRILDQGGRVAFREAVEQDPAGVLRLLELGLLVHDGADQSLTAVNPRTVGDRISAELRAEGTRMLLRAEEMPALLEELTHAYDATPRRADRSSVVQHVERTDRIRERVRQLESTATEEILAMRPGRICRGDFQADSLERTRDFLAAGASLHTVYEPAALLDEPTVRWAESVTAWGGRFRTLSEPFGRMLVFDRRVAVVPASADNSSAAVVEDPAVVGFLVAAFERDWERAERVQWRTADDGGESVVPVHEQVGRLLAQGLTQRSIATRLGLSERTVAGHISRLRELHDAETLFQLGWQMRGAEHPPGAGASD</sequence>
<dbReference type="EMBL" id="JNBY01000093">
    <property type="protein sequence ID" value="KDN84066.1"/>
    <property type="molecule type" value="Genomic_DNA"/>
</dbReference>
<feature type="domain" description="HTH luxR-type" evidence="1">
    <location>
        <begin position="270"/>
        <end position="302"/>
    </location>
</feature>
<reference evidence="2 3" key="1">
    <citation type="submission" date="2014-05" db="EMBL/GenBank/DDBJ databases">
        <title>Draft Genome Sequence of Kitasatospora cheerisanensis KCTC 2395.</title>
        <authorList>
            <person name="Nam D.H."/>
        </authorList>
    </citation>
    <scope>NUCLEOTIDE SEQUENCE [LARGE SCALE GENOMIC DNA]</scope>
    <source>
        <strain evidence="2 3">KCTC 2395</strain>
    </source>
</reference>
<accession>A0A066Z147</accession>
<evidence type="ECO:0000313" key="2">
    <source>
        <dbReference type="EMBL" id="KDN84066.1"/>
    </source>
</evidence>
<dbReference type="Proteomes" id="UP000027178">
    <property type="component" value="Unassembled WGS sequence"/>
</dbReference>
<proteinExistence type="predicted"/>
<dbReference type="Gene3D" id="1.10.10.10">
    <property type="entry name" value="Winged helix-like DNA-binding domain superfamily/Winged helix DNA-binding domain"/>
    <property type="match status" value="1"/>
</dbReference>
<dbReference type="PANTHER" id="PTHR34293:SF1">
    <property type="entry name" value="HTH-TYPE TRANSCRIPTIONAL REGULATOR TRMBL2"/>
    <property type="match status" value="1"/>
</dbReference>
<dbReference type="GO" id="GO:0006355">
    <property type="term" value="P:regulation of DNA-templated transcription"/>
    <property type="evidence" value="ECO:0007669"/>
    <property type="project" value="InterPro"/>
</dbReference>
<dbReference type="AlphaFoldDB" id="A0A066Z147"/>
<dbReference type="PATRIC" id="fig|1348663.4.peg.3714"/>
<comment type="caution">
    <text evidence="2">The sequence shown here is derived from an EMBL/GenBank/DDBJ whole genome shotgun (WGS) entry which is preliminary data.</text>
</comment>
<dbReference type="RefSeq" id="WP_051653186.1">
    <property type="nucleotide sequence ID" value="NZ_KK853997.1"/>
</dbReference>
<dbReference type="PANTHER" id="PTHR34293">
    <property type="entry name" value="HTH-TYPE TRANSCRIPTIONAL REGULATOR TRMBL2"/>
    <property type="match status" value="1"/>
</dbReference>
<dbReference type="InterPro" id="IPR016032">
    <property type="entry name" value="Sig_transdc_resp-reg_C-effctor"/>
</dbReference>
<dbReference type="SUPFAM" id="SSF46894">
    <property type="entry name" value="C-terminal effector domain of the bipartite response regulators"/>
    <property type="match status" value="1"/>
</dbReference>
<gene>
    <name evidence="2" type="ORF">KCH_38570</name>
</gene>
<evidence type="ECO:0000259" key="1">
    <source>
        <dbReference type="Pfam" id="PF00196"/>
    </source>
</evidence>
<dbReference type="HOGENOM" id="CLU_056943_0_0_11"/>
<dbReference type="InterPro" id="IPR036388">
    <property type="entry name" value="WH-like_DNA-bd_sf"/>
</dbReference>
<evidence type="ECO:0000313" key="3">
    <source>
        <dbReference type="Proteomes" id="UP000027178"/>
    </source>
</evidence>